<protein>
    <recommendedName>
        <fullName evidence="3">Zn(2)-C6 fungal-type domain-containing protein</fullName>
    </recommendedName>
</protein>
<dbReference type="GO" id="GO:0000976">
    <property type="term" value="F:transcription cis-regulatory region binding"/>
    <property type="evidence" value="ECO:0007669"/>
    <property type="project" value="TreeGrafter"/>
</dbReference>
<dbReference type="HOGENOM" id="CLU_011912_0_0_1"/>
<dbReference type="PROSITE" id="PS00463">
    <property type="entry name" value="ZN2_CY6_FUNGAL_1"/>
    <property type="match status" value="1"/>
</dbReference>
<organism evidence="4 5">
    <name type="scientific">Henningerozyma blattae (strain ATCC 34711 / CBS 6284 / DSM 70876 / NBRC 10599 / NRRL Y-10934 / UCD 77-7)</name>
    <name type="common">Yeast</name>
    <name type="synonym">Tetrapisispora blattae</name>
    <dbReference type="NCBI Taxonomy" id="1071380"/>
    <lineage>
        <taxon>Eukaryota</taxon>
        <taxon>Fungi</taxon>
        <taxon>Dikarya</taxon>
        <taxon>Ascomycota</taxon>
        <taxon>Saccharomycotina</taxon>
        <taxon>Saccharomycetes</taxon>
        <taxon>Saccharomycetales</taxon>
        <taxon>Saccharomycetaceae</taxon>
        <taxon>Henningerozyma</taxon>
    </lineage>
</organism>
<keyword evidence="5" id="KW-1185">Reference proteome</keyword>
<evidence type="ECO:0000313" key="4">
    <source>
        <dbReference type="EMBL" id="CCH58492.1"/>
    </source>
</evidence>
<reference evidence="4 5" key="1">
    <citation type="journal article" date="2011" name="Proc. Natl. Acad. Sci. U.S.A.">
        <title>Evolutionary erosion of yeast sex chromosomes by mating-type switching accidents.</title>
        <authorList>
            <person name="Gordon J.L."/>
            <person name="Armisen D."/>
            <person name="Proux-Wera E."/>
            <person name="Oheigeartaigh S.S."/>
            <person name="Byrne K.P."/>
            <person name="Wolfe K.H."/>
        </authorList>
    </citation>
    <scope>NUCLEOTIDE SEQUENCE [LARGE SCALE GENOMIC DNA]</scope>
    <source>
        <strain evidence="5">ATCC 34711 / CBS 6284 / DSM 70876 / NBRC 10599 / NRRL Y-10934 / UCD 77-7</strain>
    </source>
</reference>
<dbReference type="Gene3D" id="4.10.240.10">
    <property type="entry name" value="Zn(2)-C6 fungal-type DNA-binding domain"/>
    <property type="match status" value="1"/>
</dbReference>
<dbReference type="CDD" id="cd00067">
    <property type="entry name" value="GAL4"/>
    <property type="match status" value="1"/>
</dbReference>
<dbReference type="InterPro" id="IPR001138">
    <property type="entry name" value="Zn2Cys6_DnaBD"/>
</dbReference>
<evidence type="ECO:0000259" key="3">
    <source>
        <dbReference type="PROSITE" id="PS50048"/>
    </source>
</evidence>
<sequence>MKSTGSYSKHGCLECKKAHIKCDERKPKCGRCCKLLIECRYEGSIILNSFGDKIVPVANENCNKITKERSTNNNNQYGANEDKNSNKEVNKRMKFNFVADRKKKSPNKPKKNSILVNPSLKFQRKFTLGPYKVPQTSQLKANMTPDVLKKERLIPIEIKENTATYLSSNHNEECKICVRNSAKKKKKDATLQPNDSSDSLNDNDIISYITDHNKPIFDKTDKVNEESWQNERSRKNIRITSEEYDGSGPSHLGCKKFSIKSCIPKTDMSLLTMLSFDPLIPEIPKLASISKFLPPRRLSKILMHDPLSKISSEVIDIFAPEIMNVCYSVLVTFLYQYASLISLEYRLIFLEETIISQPYCTIVYFASSIVKMTYNFENNQLGNIWNIHIRLPSLKCALQNMEVSEISSKSEKCIIDFFGLSYLCGYVSNSSLYSLIELTRNSGLMSGWYSILFSLYGVRSMFLNNELSFLENYEEIRPIIQSFYGKTKNMENKSNTLTKYGIHGFVLCVFEILEEAHLLSKESILALGDDLMIYKLSNISIKLEKSLKRSGENLIKKVEAIKETIFDVNNTSKIINNNNSEKNIFEQETMLCYLSLKSYISYFYLNCNKEEIMKYLREMLALCDNFSDVTLPMGVIFFWCVYMGAQICKTSDELDMYRSFLKLLQIHEIAKPSTTVHKAINQLTSFDTAMYKDLQVHNKEEDIKRVS</sequence>
<dbReference type="GO" id="GO:0045944">
    <property type="term" value="P:positive regulation of transcription by RNA polymerase II"/>
    <property type="evidence" value="ECO:0007669"/>
    <property type="project" value="TreeGrafter"/>
</dbReference>
<dbReference type="GeneID" id="14493163"/>
<dbReference type="SMART" id="SM00066">
    <property type="entry name" value="GAL4"/>
    <property type="match status" value="1"/>
</dbReference>
<accession>I2GWJ0</accession>
<dbReference type="GO" id="GO:0000981">
    <property type="term" value="F:DNA-binding transcription factor activity, RNA polymerase II-specific"/>
    <property type="evidence" value="ECO:0007669"/>
    <property type="project" value="InterPro"/>
</dbReference>
<dbReference type="OrthoDB" id="3994232at2759"/>
<feature type="domain" description="Zn(2)-C6 fungal-type" evidence="3">
    <location>
        <begin position="11"/>
        <end position="41"/>
    </location>
</feature>
<dbReference type="PROSITE" id="PS50048">
    <property type="entry name" value="ZN2_CY6_FUNGAL_2"/>
    <property type="match status" value="1"/>
</dbReference>
<feature type="region of interest" description="Disordered" evidence="2">
    <location>
        <begin position="68"/>
        <end position="90"/>
    </location>
</feature>
<dbReference type="GO" id="GO:0008270">
    <property type="term" value="F:zinc ion binding"/>
    <property type="evidence" value="ECO:0007669"/>
    <property type="project" value="InterPro"/>
</dbReference>
<dbReference type="InterPro" id="IPR036864">
    <property type="entry name" value="Zn2-C6_fun-type_DNA-bd_sf"/>
</dbReference>
<gene>
    <name evidence="4" type="primary">TBLA0A07010</name>
    <name evidence="4" type="ORF">TBLA_0A07010</name>
</gene>
<evidence type="ECO:0000313" key="5">
    <source>
        <dbReference type="Proteomes" id="UP000002866"/>
    </source>
</evidence>
<dbReference type="Proteomes" id="UP000002866">
    <property type="component" value="Chromosome 1"/>
</dbReference>
<dbReference type="PANTHER" id="PTHR37534">
    <property type="entry name" value="TRANSCRIPTIONAL ACTIVATOR PROTEIN UGA3"/>
    <property type="match status" value="1"/>
</dbReference>
<keyword evidence="1" id="KW-0539">Nucleus</keyword>
<dbReference type="RefSeq" id="XP_004178011.1">
    <property type="nucleotide sequence ID" value="XM_004177963.1"/>
</dbReference>
<evidence type="ECO:0000256" key="1">
    <source>
        <dbReference type="ARBA" id="ARBA00023242"/>
    </source>
</evidence>
<dbReference type="Pfam" id="PF00172">
    <property type="entry name" value="Zn_clus"/>
    <property type="match status" value="1"/>
</dbReference>
<dbReference type="KEGG" id="tbl:TBLA_0A07010"/>
<proteinExistence type="predicted"/>
<dbReference type="SUPFAM" id="SSF57701">
    <property type="entry name" value="Zn2/Cys6 DNA-binding domain"/>
    <property type="match status" value="1"/>
</dbReference>
<evidence type="ECO:0000256" key="2">
    <source>
        <dbReference type="SAM" id="MobiDB-lite"/>
    </source>
</evidence>
<dbReference type="InParanoid" id="I2GWJ0"/>
<dbReference type="GO" id="GO:0005634">
    <property type="term" value="C:nucleus"/>
    <property type="evidence" value="ECO:0007669"/>
    <property type="project" value="TreeGrafter"/>
</dbReference>
<feature type="compositionally biased region" description="Basic and acidic residues" evidence="2">
    <location>
        <begin position="80"/>
        <end position="90"/>
    </location>
</feature>
<dbReference type="AlphaFoldDB" id="I2GWJ0"/>
<dbReference type="EMBL" id="HE806316">
    <property type="protein sequence ID" value="CCH58492.1"/>
    <property type="molecule type" value="Genomic_DNA"/>
</dbReference>
<dbReference type="PANTHER" id="PTHR37534:SF7">
    <property type="entry name" value="TRANSCRIPTIONAL ACTIVATOR PROTEIN UGA3"/>
    <property type="match status" value="1"/>
</dbReference>
<name>I2GWJ0_HENB6</name>